<dbReference type="PROSITE" id="PS00916">
    <property type="entry name" value="PI3_4_KINASE_2"/>
    <property type="match status" value="1"/>
</dbReference>
<feature type="compositionally biased region" description="Low complexity" evidence="19">
    <location>
        <begin position="2720"/>
        <end position="2729"/>
    </location>
</feature>
<dbReference type="InterPro" id="IPR003152">
    <property type="entry name" value="FATC_dom"/>
</dbReference>
<dbReference type="SMART" id="SM01342">
    <property type="entry name" value="TAN"/>
    <property type="match status" value="1"/>
</dbReference>
<evidence type="ECO:0000256" key="1">
    <source>
        <dbReference type="ARBA" id="ARBA00004123"/>
    </source>
</evidence>
<dbReference type="Proteomes" id="UP000510647">
    <property type="component" value="Chromosome 2"/>
</dbReference>
<evidence type="ECO:0000256" key="14">
    <source>
        <dbReference type="ARBA" id="ARBA00022895"/>
    </source>
</evidence>
<keyword evidence="11 18" id="KW-0418">Kinase</keyword>
<dbReference type="FunFam" id="3.30.1010.10:FF:000032">
    <property type="entry name" value="Serine/threonine-protein kinase TEL1"/>
    <property type="match status" value="1"/>
</dbReference>
<keyword evidence="6 18" id="KW-0158">Chromosome</keyword>
<dbReference type="CDD" id="cd05171">
    <property type="entry name" value="PIKKc_ATM"/>
    <property type="match status" value="1"/>
</dbReference>
<dbReference type="PANTHER" id="PTHR37079:SF4">
    <property type="entry name" value="SERINE_THREONINE-PROTEIN KINASE ATM"/>
    <property type="match status" value="1"/>
</dbReference>
<feature type="domain" description="FATC" evidence="22">
    <location>
        <begin position="2754"/>
        <end position="2786"/>
    </location>
</feature>
<dbReference type="PROSITE" id="PS50290">
    <property type="entry name" value="PI3_4_KINASE_3"/>
    <property type="match status" value="1"/>
</dbReference>
<dbReference type="InterPro" id="IPR014009">
    <property type="entry name" value="PIK_FAT"/>
</dbReference>
<keyword evidence="10 18" id="KW-0227">DNA damage</keyword>
<gene>
    <name evidence="23" type="ORF">HG537_0B04410</name>
</gene>
<evidence type="ECO:0000256" key="3">
    <source>
        <dbReference type="ARBA" id="ARBA00010769"/>
    </source>
</evidence>
<evidence type="ECO:0000256" key="19">
    <source>
        <dbReference type="SAM" id="MobiDB-lite"/>
    </source>
</evidence>
<dbReference type="Pfam" id="PF00454">
    <property type="entry name" value="PI3_PI4_kinase"/>
    <property type="match status" value="1"/>
</dbReference>
<dbReference type="Gene3D" id="1.10.1070.11">
    <property type="entry name" value="Phosphatidylinositol 3-/4-kinase, catalytic domain"/>
    <property type="match status" value="1"/>
</dbReference>
<evidence type="ECO:0000256" key="13">
    <source>
        <dbReference type="ARBA" id="ARBA00022853"/>
    </source>
</evidence>
<dbReference type="Gene3D" id="3.30.1010.10">
    <property type="entry name" value="Phosphatidylinositol 3-kinase Catalytic Subunit, Chain A, domain 4"/>
    <property type="match status" value="1"/>
</dbReference>
<comment type="function">
    <text evidence="18">Serine/threonine protein kinase which activates checkpoint signaling upon genotoxic stresses such as ionizing radiation (IR), ultraviolet light (UV), or DNA replication stalling, thereby acting as a DNA damage sensor. Recognizes the substrate consensus sequence [ST]-Q. Phosphorylates histone H2A to form H2AS128ph (gamma-H2A) at sites of DNA damage, involved in the regulation of DNA damage response mechanism. Required for the control of telomere length and genome stability.</text>
</comment>
<dbReference type="GO" id="GO:0004674">
    <property type="term" value="F:protein serine/threonine kinase activity"/>
    <property type="evidence" value="ECO:0007669"/>
    <property type="project" value="UniProtKB-KW"/>
</dbReference>
<dbReference type="PROSITE" id="PS51190">
    <property type="entry name" value="FATC"/>
    <property type="match status" value="1"/>
</dbReference>
<evidence type="ECO:0000256" key="7">
    <source>
        <dbReference type="ARBA" id="ARBA00022527"/>
    </source>
</evidence>
<dbReference type="InterPro" id="IPR018936">
    <property type="entry name" value="PI3/4_kinase_CS"/>
</dbReference>
<organism evidence="23 24">
    <name type="scientific">Torulaspora globosa</name>
    <dbReference type="NCBI Taxonomy" id="48254"/>
    <lineage>
        <taxon>Eukaryota</taxon>
        <taxon>Fungi</taxon>
        <taxon>Dikarya</taxon>
        <taxon>Ascomycota</taxon>
        <taxon>Saccharomycotina</taxon>
        <taxon>Saccharomycetes</taxon>
        <taxon>Saccharomycetales</taxon>
        <taxon>Saccharomycetaceae</taxon>
        <taxon>Torulaspora</taxon>
    </lineage>
</organism>
<feature type="domain" description="PI3K/PI4K catalytic" evidence="20">
    <location>
        <begin position="2430"/>
        <end position="2745"/>
    </location>
</feature>
<evidence type="ECO:0000259" key="22">
    <source>
        <dbReference type="PROSITE" id="PS51190"/>
    </source>
</evidence>
<evidence type="ECO:0000256" key="2">
    <source>
        <dbReference type="ARBA" id="ARBA00004574"/>
    </source>
</evidence>
<evidence type="ECO:0000256" key="5">
    <source>
        <dbReference type="ARBA" id="ARBA00014619"/>
    </source>
</evidence>
<comment type="similarity">
    <text evidence="3 18">Belongs to the PI3/PI4-kinase family. ATM subfamily.</text>
</comment>
<keyword evidence="15 18" id="KW-0539">Nucleus</keyword>
<keyword evidence="14 18" id="KW-0779">Telomere</keyword>
<evidence type="ECO:0000259" key="21">
    <source>
        <dbReference type="PROSITE" id="PS51189"/>
    </source>
</evidence>
<keyword evidence="9 18" id="KW-0547">Nucleotide-binding</keyword>
<dbReference type="GO" id="GO:0006325">
    <property type="term" value="P:chromatin organization"/>
    <property type="evidence" value="ECO:0007669"/>
    <property type="project" value="UniProtKB-KW"/>
</dbReference>
<evidence type="ECO:0000313" key="24">
    <source>
        <dbReference type="Proteomes" id="UP000510647"/>
    </source>
</evidence>
<dbReference type="GO" id="GO:0006281">
    <property type="term" value="P:DNA repair"/>
    <property type="evidence" value="ECO:0007669"/>
    <property type="project" value="InterPro"/>
</dbReference>
<dbReference type="InterPro" id="IPR044107">
    <property type="entry name" value="PIKKc_ATM"/>
</dbReference>
<dbReference type="Pfam" id="PF11640">
    <property type="entry name" value="TAN"/>
    <property type="match status" value="1"/>
</dbReference>
<sequence>MTTNSVLNTLSNLGSSKTRERTNALDELTSVLKQSPDLIPTKALASTCETLIELVDSECRKYCLLVASNDANSSKLSLTENRLSLVAYVLRLFIEKTCERFKVKTMKLLLSVLPELMVSESSKSLIEPISVHLTFGLHALIKGKLFQLKMQLHQWISLVDVVCSYLDQRLDVSLTDRNISNLISILNSLISIDCVGLTQVRETIYLTLMKYLRRSGKLNSNTRLILSIINDFIIKTHCLNIFDSLRLINETWKHVIAINVSSNETIQDELCWLDIIASELIVHNIPTMTGCEEAAAECSGSSLCGICREYLLARLTACKASWFSADSLEFCDGYVVEESFLGLGEFQLKLGATCQPGLRILSITRLSISYFKLLQTETVGEGLFKRHKCEPSISSILRNSQSMLSFLLNGLQTSEADIQLLSLQMAAFTAALQDLDTNDILNLKNAIEQKFENVNLIKWACVALIPLFTQSNLAQIEIENSLNKLFKLCLPLIKQPELCSVACALLSCVMKHSSCIVPDKATLNQISGVYELSDVNGPGLLCNEAFQFWQYLQNYGKHIDSFSLEFISHKIVNWMEAKWQQILLLQSNQHLFYDFIAWLCNRKQTEPLGCFIKSSSIFHYRNVWENRYSLWASQIEERFFMLQRKPERKTFKLCLQQTDFNSIAVGQTNLNDILYRLLEIIEGENSLTSITKFNWICQVSNLVECLSGDLRYADYVLDFKKSSFTVLSSLKLQDKEEYAIFFQSILHLEAPIASHFVFEQLPIERILADFKQLLMQGIDNRRHSEELKFDVPFDRDVLNIQTSADNSTASPSVQSLMRVSIRAFLKVLQHKPANSFGDIMECLVDFLNGLESDDFISCIDPIITWIGNQEESLVNGTNKLQIFTEILSEYLLQSDYNTSNVATACLCSFLNSTSIVWLENSDNPLNADCNDIFDWVIARFEDTFVNGTHTIKRLSELLLHMLKSHDLSRGHIKGGKQRVFAAYSKSLKALNVVDVVKQLPSVMDYMIRVSSKNQQILFSEICSLVEIPQQSIEMSALYSLAMCKVSTASYLNMSFAMRDLMQYTHFEHTRVYIASALKQMALNTGLNDTTQLFDVFKFDILSLWFDESFRRGQSVEEVWDTRIFGFTNSSQFLELYIAELSALYFSRRQRPIILDQLTNITGYDEKQLLMKYYYLVFPLSFIMGGMNEDIHDFFHKVTGKPLLTTKNRPLTYRWILRFLDLGSNYETSTIIGKDNDPKSKIQLLYFSHANVPRYQYSIHISLDVGLRLLHQIVQKFPLCKDEINFILLSILTDLEKSANYSEKLKYIRETKLTLAINESGLTACDFLPTFLPSLCKCLASQELHNETVDVIVFILSICREHNFTIGEEFIPLFCELFLFKRKFKGELSDSLKEVLNWLAESTSVLKSTANYYNDVIQGKVLSLDVYSKAEILSYTNCGVDKIILFSLLLEHAQRPNHTLKIEEPSILAIQNLLKHEIPSAFITENFQLWTAYYLKAFTSAYNLKTLVLDPVSSLEENYEQLFAEVGSLQCVLKEFLAVANMPPNLAPCAVRLFCASLVCLFLTDGSYTDEKAILVNGGGYKRCNAHCWFLTESDFWSINKEKELLSDMNTFITDSYLHRTIPYAEWLANFDTALILHLTSSIPKLRLFSPLCRISSMFAQKILPILFRLAVWFDHTASTEWITALYSQIRGLVTCFEAKQKVNSLLNIMNMLMSGRRLKDSHCISCCNVIPLKAIYEAALKTDQITSAYMIFEMLYMDDLSNLDHDGLRLIYEALGEVDLLAGLPAPQTLLEALDSATKIEPTAWKTFLYNNAMVDAQQWNTGRSEKLNLLKTTECQGLYGVAARLSRTLSPFEETLCEYRWALQLGNWDLPVPRLLDSKEKGLYFTLRSVSSGVQPPSRILDNAILELVRSRSSFKETLEWAETVAEIALLKEMTEDFKSSEGRTAFIRSSFALDKKALHSYDFRDYKSNIQARFLLSQLLLDREFNGSPLPTHDLTMSSAALLVNSVRLSVQEKCSQDALRNAILFDRFFQPKDASSVYRVLGSYVSAKALWESGDNKTPVTLLKALLEEHSQESGSEPLDSLLTVSKDEICALLVNWTSKSRLETASTIFERYIKDFETTVKDHEVRADTFYVLANFLHKQVKKMKDSGQVEERQKRCEKGTQESRALEAIHKKATLSSNERKDTRRHYNRVILQLNSDREILNALLVQRVQFVWRALHYFINTLIFTNKYDGDVLDKFCGLWFEHDGDDSINSLLKKEIGMIPSWKFLPWVNQIASKLSIEDKEFQKPLQLTMKRVLYKLPYESLYSVLSIKLYENHSFTNDSIIPQKIKAVDKILSELQGYDNGSYHRKYVLPLKEFCEMSVELANFQLSTSPKGTKKIHLRNLKIGSYWLKILPNLKLPLPTSKWQIKTSSDGKAPRPYIVSVGEMVDISVTGLSLPKIVTFTISDGSKQKVLLKGSNDDLRQDAIMEQVFQQVNSILQREKQMRKLNLTISTYTVIPLGPRAGIIEFVTNSLSLHQILTALHASDKISFNEARNEMKKVQTKSNSERLRTYIKLTEEIKPQLRRFFFDSFPDPNLWFEAKKTYTKGIATASIVGYILGLGDRHLNNILLDHQTGRPTHIDLGIAFDQGRLLPIPEMVPFRLTRDIVDGFGVTGAEGLYRRSCEHTYSVLRDNYEKVMHVLNILKWDPLYSWVMSPVKKHKHLLEEESQEYSSLSFDSDSSNSKAKGEEQNQESYRALKGVEEKLIGNGLSVEATVQELIQQASDPQNLSLVYMGWSPFY</sequence>
<evidence type="ECO:0000256" key="9">
    <source>
        <dbReference type="ARBA" id="ARBA00022741"/>
    </source>
</evidence>
<dbReference type="GO" id="GO:0005634">
    <property type="term" value="C:nucleus"/>
    <property type="evidence" value="ECO:0007669"/>
    <property type="project" value="UniProtKB-SubCell"/>
</dbReference>
<evidence type="ECO:0000256" key="18">
    <source>
        <dbReference type="RuleBase" id="RU365027"/>
    </source>
</evidence>
<reference evidence="23 24" key="1">
    <citation type="submission" date="2020-06" db="EMBL/GenBank/DDBJ databases">
        <title>The yeast mating-type switching endonuclease HO is a domesticated member of an unorthodox homing genetic element family.</title>
        <authorList>
            <person name="Coughlan A.Y."/>
            <person name="Lombardi L."/>
            <person name="Braun-Galleani S."/>
            <person name="Martos A.R."/>
            <person name="Galeote V."/>
            <person name="Bigey F."/>
            <person name="Dequin S."/>
            <person name="Byrne K.P."/>
            <person name="Wolfe K.H."/>
        </authorList>
    </citation>
    <scope>NUCLEOTIDE SEQUENCE [LARGE SCALE GENOMIC DNA]</scope>
    <source>
        <strain evidence="23 24">CBS2947</strain>
    </source>
</reference>
<keyword evidence="24" id="KW-1185">Reference proteome</keyword>
<dbReference type="EMBL" id="CP059268">
    <property type="protein sequence ID" value="QLQ79093.1"/>
    <property type="molecule type" value="Genomic_DNA"/>
</dbReference>
<dbReference type="InterPro" id="IPR011009">
    <property type="entry name" value="Kinase-like_dom_sf"/>
</dbReference>
<comment type="catalytic activity">
    <reaction evidence="17">
        <text>L-seryl-[protein] + ATP = O-phospho-L-seryl-[protein] + ADP + H(+)</text>
        <dbReference type="Rhea" id="RHEA:17989"/>
        <dbReference type="Rhea" id="RHEA-COMP:9863"/>
        <dbReference type="Rhea" id="RHEA-COMP:11604"/>
        <dbReference type="ChEBI" id="CHEBI:15378"/>
        <dbReference type="ChEBI" id="CHEBI:29999"/>
        <dbReference type="ChEBI" id="CHEBI:30616"/>
        <dbReference type="ChEBI" id="CHEBI:83421"/>
        <dbReference type="ChEBI" id="CHEBI:456216"/>
        <dbReference type="EC" id="2.7.11.1"/>
    </reaction>
</comment>
<keyword evidence="12 18" id="KW-0067">ATP-binding</keyword>
<dbReference type="PANTHER" id="PTHR37079">
    <property type="entry name" value="SERINE/THREONINE-PROTEIN KINASE ATM"/>
    <property type="match status" value="1"/>
</dbReference>
<evidence type="ECO:0000256" key="16">
    <source>
        <dbReference type="ARBA" id="ARBA00047899"/>
    </source>
</evidence>
<dbReference type="PROSITE" id="PS00915">
    <property type="entry name" value="PI3_4_KINASE_1"/>
    <property type="match status" value="1"/>
</dbReference>
<feature type="region of interest" description="Disordered" evidence="19">
    <location>
        <begin position="2720"/>
        <end position="2740"/>
    </location>
</feature>
<name>A0A7H9HP46_9SACH</name>
<dbReference type="InterPro" id="IPR038980">
    <property type="entry name" value="ATM_plant"/>
</dbReference>
<comment type="subcellular location">
    <subcellularLocation>
        <location evidence="2 18">Chromosome</location>
        <location evidence="2 18">Telomere</location>
    </subcellularLocation>
    <subcellularLocation>
        <location evidence="1 18">Nucleus</location>
    </subcellularLocation>
</comment>
<evidence type="ECO:0000256" key="8">
    <source>
        <dbReference type="ARBA" id="ARBA00022679"/>
    </source>
</evidence>
<dbReference type="Pfam" id="PF02260">
    <property type="entry name" value="FATC"/>
    <property type="match status" value="1"/>
</dbReference>
<feature type="domain" description="FAT" evidence="21">
    <location>
        <begin position="1734"/>
        <end position="2318"/>
    </location>
</feature>
<dbReference type="SUPFAM" id="SSF56112">
    <property type="entry name" value="Protein kinase-like (PK-like)"/>
    <property type="match status" value="1"/>
</dbReference>
<keyword evidence="8 18" id="KW-0808">Transferase</keyword>
<protein>
    <recommendedName>
        <fullName evidence="5 18">Serine/threonine-protein kinase Tel1</fullName>
        <ecNumber evidence="4 18">2.7.11.1</ecNumber>
    </recommendedName>
</protein>
<accession>A0A7H9HP46</accession>
<evidence type="ECO:0000259" key="20">
    <source>
        <dbReference type="PROSITE" id="PS50290"/>
    </source>
</evidence>
<dbReference type="PROSITE" id="PS51189">
    <property type="entry name" value="FAT"/>
    <property type="match status" value="1"/>
</dbReference>
<evidence type="ECO:0000256" key="17">
    <source>
        <dbReference type="ARBA" id="ARBA00048679"/>
    </source>
</evidence>
<comment type="catalytic activity">
    <reaction evidence="16 18">
        <text>L-threonyl-[protein] + ATP = O-phospho-L-threonyl-[protein] + ADP + H(+)</text>
        <dbReference type="Rhea" id="RHEA:46608"/>
        <dbReference type="Rhea" id="RHEA-COMP:11060"/>
        <dbReference type="Rhea" id="RHEA-COMP:11605"/>
        <dbReference type="ChEBI" id="CHEBI:15378"/>
        <dbReference type="ChEBI" id="CHEBI:30013"/>
        <dbReference type="ChEBI" id="CHEBI:30616"/>
        <dbReference type="ChEBI" id="CHEBI:61977"/>
        <dbReference type="ChEBI" id="CHEBI:456216"/>
        <dbReference type="EC" id="2.7.11.1"/>
    </reaction>
</comment>
<dbReference type="GO" id="GO:0005524">
    <property type="term" value="F:ATP binding"/>
    <property type="evidence" value="ECO:0007669"/>
    <property type="project" value="UniProtKB-KW"/>
</dbReference>
<evidence type="ECO:0000256" key="15">
    <source>
        <dbReference type="ARBA" id="ARBA00023242"/>
    </source>
</evidence>
<evidence type="ECO:0000256" key="11">
    <source>
        <dbReference type="ARBA" id="ARBA00022777"/>
    </source>
</evidence>
<evidence type="ECO:0000256" key="12">
    <source>
        <dbReference type="ARBA" id="ARBA00022840"/>
    </source>
</evidence>
<evidence type="ECO:0000256" key="6">
    <source>
        <dbReference type="ARBA" id="ARBA00022454"/>
    </source>
</evidence>
<evidence type="ECO:0000313" key="23">
    <source>
        <dbReference type="EMBL" id="QLQ79093.1"/>
    </source>
</evidence>
<keyword evidence="13 18" id="KW-0156">Chromatin regulator</keyword>
<dbReference type="SMART" id="SM00146">
    <property type="entry name" value="PI3Kc"/>
    <property type="match status" value="1"/>
</dbReference>
<dbReference type="OrthoDB" id="381190at2759"/>
<dbReference type="GO" id="GO:0000781">
    <property type="term" value="C:chromosome, telomeric region"/>
    <property type="evidence" value="ECO:0007669"/>
    <property type="project" value="UniProtKB-SubCell"/>
</dbReference>
<dbReference type="EC" id="2.7.11.1" evidence="4 18"/>
<dbReference type="InterPro" id="IPR036940">
    <property type="entry name" value="PI3/4_kinase_cat_sf"/>
</dbReference>
<keyword evidence="7 18" id="KW-0723">Serine/threonine-protein kinase</keyword>
<proteinExistence type="inferred from homology"/>
<evidence type="ECO:0000256" key="4">
    <source>
        <dbReference type="ARBA" id="ARBA00012513"/>
    </source>
</evidence>
<dbReference type="GO" id="GO:0035556">
    <property type="term" value="P:intracellular signal transduction"/>
    <property type="evidence" value="ECO:0007669"/>
    <property type="project" value="UniProtKB-ARBA"/>
</dbReference>
<dbReference type="InterPro" id="IPR021668">
    <property type="entry name" value="TAN"/>
</dbReference>
<dbReference type="InterPro" id="IPR000403">
    <property type="entry name" value="PI3/4_kinase_cat_dom"/>
</dbReference>
<evidence type="ECO:0000256" key="10">
    <source>
        <dbReference type="ARBA" id="ARBA00022763"/>
    </source>
</evidence>
<dbReference type="SMART" id="SM01343">
    <property type="entry name" value="FATC"/>
    <property type="match status" value="1"/>
</dbReference>